<feature type="compositionally biased region" description="Gly residues" evidence="1">
    <location>
        <begin position="184"/>
        <end position="196"/>
    </location>
</feature>
<dbReference type="Proteomes" id="UP000243519">
    <property type="component" value="Unassembled WGS sequence"/>
</dbReference>
<name>A0A178FKE9_TRIVO</name>
<dbReference type="EMBL" id="LHPN01000004">
    <property type="protein sequence ID" value="OAL72568.1"/>
    <property type="molecule type" value="Genomic_DNA"/>
</dbReference>
<dbReference type="AlphaFoldDB" id="A0A178FKE9"/>
<evidence type="ECO:0000256" key="1">
    <source>
        <dbReference type="SAM" id="MobiDB-lite"/>
    </source>
</evidence>
<organism evidence="2 3">
    <name type="scientific">Trichophyton violaceum</name>
    <dbReference type="NCBI Taxonomy" id="34388"/>
    <lineage>
        <taxon>Eukaryota</taxon>
        <taxon>Fungi</taxon>
        <taxon>Dikarya</taxon>
        <taxon>Ascomycota</taxon>
        <taxon>Pezizomycotina</taxon>
        <taxon>Eurotiomycetes</taxon>
        <taxon>Eurotiomycetidae</taxon>
        <taxon>Onygenales</taxon>
        <taxon>Arthrodermataceae</taxon>
        <taxon>Trichophyton</taxon>
    </lineage>
</organism>
<protein>
    <submittedName>
        <fullName evidence="2">Uncharacterized protein</fullName>
    </submittedName>
</protein>
<dbReference type="OrthoDB" id="4171340at2759"/>
<proteinExistence type="predicted"/>
<gene>
    <name evidence="2" type="ORF">A7D00_3570</name>
</gene>
<reference evidence="2 3" key="1">
    <citation type="submission" date="2016-05" db="EMBL/GenBank/DDBJ databases">
        <title>Genome sequencing of Trichophyton violaceum CMCC(F)T3l isolated from hair.</title>
        <authorList>
            <person name="Zhan P."/>
            <person name="Tao Y."/>
            <person name="Liu W."/>
        </authorList>
    </citation>
    <scope>NUCLEOTIDE SEQUENCE [LARGE SCALE GENOMIC DNA]</scope>
    <source>
        <strain evidence="3">CMCC(F)T3l</strain>
    </source>
</reference>
<sequence length="224" mass="24355">MDLDSPTSPNNPPNIEEEAYEIAPRAPVPGQPYRTQDLHPRFVYAEELNEPTESRERRHAALGVLDDLEMLMFHAVSNNESIPQTRQRFIHSLARRPADKPPLRKYVVHDLRAGRLLQAHKSDAVGASLTGVSIPKSMPGRRWMDDGRSLGGTSEATVRTDTPIVDIVEVNGGWRNEEIPSGGTVPGTGMGVGGNVAGSSSSSTRKGKGRCATLTLLERVISSQ</sequence>
<feature type="region of interest" description="Disordered" evidence="1">
    <location>
        <begin position="175"/>
        <end position="209"/>
    </location>
</feature>
<accession>A0A178FKE9</accession>
<evidence type="ECO:0000313" key="3">
    <source>
        <dbReference type="Proteomes" id="UP000243519"/>
    </source>
</evidence>
<comment type="caution">
    <text evidence="2">The sequence shown here is derived from an EMBL/GenBank/DDBJ whole genome shotgun (WGS) entry which is preliminary data.</text>
</comment>
<evidence type="ECO:0000313" key="2">
    <source>
        <dbReference type="EMBL" id="OAL72568.1"/>
    </source>
</evidence>
<keyword evidence="3" id="KW-1185">Reference proteome</keyword>